<comment type="similarity">
    <text evidence="1 2">Belongs to the TIFY/JAZ family.</text>
</comment>
<evidence type="ECO:0000256" key="2">
    <source>
        <dbReference type="RuleBase" id="RU369065"/>
    </source>
</evidence>
<evidence type="ECO:0000256" key="3">
    <source>
        <dbReference type="SAM" id="MobiDB-lite"/>
    </source>
</evidence>
<keyword evidence="2" id="KW-0539">Nucleus</keyword>
<dbReference type="InterPro" id="IPR040390">
    <property type="entry name" value="TIFY/JAZ"/>
</dbReference>
<feature type="region of interest" description="Disordered" evidence="3">
    <location>
        <begin position="1"/>
        <end position="47"/>
    </location>
</feature>
<proteinExistence type="inferred from homology"/>
<dbReference type="KEGG" id="nnu:104589438"/>
<dbReference type="GO" id="GO:0031347">
    <property type="term" value="P:regulation of defense response"/>
    <property type="evidence" value="ECO:0000318"/>
    <property type="project" value="GO_Central"/>
</dbReference>
<reference evidence="6" key="1">
    <citation type="submission" date="2025-08" db="UniProtKB">
        <authorList>
            <consortium name="RefSeq"/>
        </authorList>
    </citation>
    <scope>IDENTIFICATION</scope>
</reference>
<dbReference type="GO" id="GO:2000022">
    <property type="term" value="P:regulation of jasmonic acid mediated signaling pathway"/>
    <property type="evidence" value="ECO:0000318"/>
    <property type="project" value="GO_Central"/>
</dbReference>
<evidence type="ECO:0000259" key="4">
    <source>
        <dbReference type="PROSITE" id="PS51320"/>
    </source>
</evidence>
<feature type="compositionally biased region" description="Basic and acidic residues" evidence="3">
    <location>
        <begin position="1"/>
        <end position="36"/>
    </location>
</feature>
<dbReference type="GeneID" id="104589438"/>
<dbReference type="PROSITE" id="PS51320">
    <property type="entry name" value="TIFY"/>
    <property type="match status" value="1"/>
</dbReference>
<dbReference type="PANTHER" id="PTHR33077:SF61">
    <property type="entry name" value="PROTEIN TIFY 3A-RELATED"/>
    <property type="match status" value="1"/>
</dbReference>
<gene>
    <name evidence="6" type="primary">LOC104589438</name>
</gene>
<dbReference type="PANTHER" id="PTHR33077">
    <property type="entry name" value="PROTEIN TIFY 4A-RELATED-RELATED"/>
    <property type="match status" value="1"/>
</dbReference>
<comment type="function">
    <text evidence="2">Repressor of jasmonate responses.</text>
</comment>
<evidence type="ECO:0000313" key="6">
    <source>
        <dbReference type="RefSeq" id="XP_010246073.1"/>
    </source>
</evidence>
<dbReference type="Pfam" id="PF06200">
    <property type="entry name" value="tify"/>
    <property type="match status" value="1"/>
</dbReference>
<dbReference type="Proteomes" id="UP000189703">
    <property type="component" value="Unplaced"/>
</dbReference>
<name>A0A1U7YZI2_NELNU</name>
<accession>A0A1U7YZI2</accession>
<keyword evidence="5" id="KW-1185">Reference proteome</keyword>
<dbReference type="GO" id="GO:0009611">
    <property type="term" value="P:response to wounding"/>
    <property type="evidence" value="ECO:0000318"/>
    <property type="project" value="GO_Central"/>
</dbReference>
<feature type="region of interest" description="Disordered" evidence="3">
    <location>
        <begin position="210"/>
        <end position="261"/>
    </location>
</feature>
<dbReference type="InterPro" id="IPR010399">
    <property type="entry name" value="Tify_dom"/>
</dbReference>
<dbReference type="OrthoDB" id="649989at2759"/>
<keyword evidence="2" id="KW-1184">Jasmonic acid signaling pathway</keyword>
<dbReference type="AlphaFoldDB" id="A0A1U7YZI2"/>
<comment type="domain">
    <text evidence="2">The jas domain is required for interaction with COI1.</text>
</comment>
<dbReference type="STRING" id="4432.A0A1U7YZI2"/>
<dbReference type="InParanoid" id="A0A1U7YZI2"/>
<organism evidence="5 6">
    <name type="scientific">Nelumbo nucifera</name>
    <name type="common">Sacred lotus</name>
    <dbReference type="NCBI Taxonomy" id="4432"/>
    <lineage>
        <taxon>Eukaryota</taxon>
        <taxon>Viridiplantae</taxon>
        <taxon>Streptophyta</taxon>
        <taxon>Embryophyta</taxon>
        <taxon>Tracheophyta</taxon>
        <taxon>Spermatophyta</taxon>
        <taxon>Magnoliopsida</taxon>
        <taxon>Proteales</taxon>
        <taxon>Nelumbonaceae</taxon>
        <taxon>Nelumbo</taxon>
    </lineage>
</organism>
<dbReference type="Pfam" id="PF09425">
    <property type="entry name" value="Jas_motif"/>
    <property type="match status" value="1"/>
</dbReference>
<dbReference type="FunCoup" id="A0A1U7YZI2">
    <property type="interactions" value="852"/>
</dbReference>
<evidence type="ECO:0000256" key="1">
    <source>
        <dbReference type="ARBA" id="ARBA00008614"/>
    </source>
</evidence>
<dbReference type="SMART" id="SM00979">
    <property type="entry name" value="TIFY"/>
    <property type="match status" value="1"/>
</dbReference>
<dbReference type="OMA" id="NTVENHL"/>
<sequence length="261" mass="28481">MDLLKKAGKPEIEPGDEENKMEKAAEEEMEEKDNAETHNNADVGAGKRSEMDIAESVELFGKKFFQEFQPHLHTALQTRSPTVLTSGTNTSSPPAQLTIFYSGTVSIFDAVTPEKAQQIMLIAAAASTTAIAIASNDSNIKDGGVPCPVASPILRRSPSLQSTAAAVVCPQPQPRPMETDPLCKLQAELPIARRHSLQRFLEKRRDRLVSRDPYPQVTPMKLTDKPEPSSLSAEASPQLRFCSEPPKVPDEFQPTVAVHLA</sequence>
<protein>
    <recommendedName>
        <fullName evidence="2">Protein TIFY</fullName>
    </recommendedName>
    <alternativeName>
        <fullName evidence="2">Jasmonate ZIM domain-containing protein</fullName>
    </alternativeName>
</protein>
<evidence type="ECO:0000313" key="5">
    <source>
        <dbReference type="Proteomes" id="UP000189703"/>
    </source>
</evidence>
<dbReference type="InterPro" id="IPR018467">
    <property type="entry name" value="CCT_CS"/>
</dbReference>
<dbReference type="eggNOG" id="ENOG502S12Y">
    <property type="taxonomic scope" value="Eukaryota"/>
</dbReference>
<dbReference type="RefSeq" id="XP_010246073.1">
    <property type="nucleotide sequence ID" value="XM_010247771.2"/>
</dbReference>
<feature type="domain" description="Tify" evidence="4">
    <location>
        <begin position="90"/>
        <end position="125"/>
    </location>
</feature>
<comment type="subcellular location">
    <subcellularLocation>
        <location evidence="2">Nucleus</location>
    </subcellularLocation>
</comment>
<feature type="compositionally biased region" description="Low complexity" evidence="3">
    <location>
        <begin position="228"/>
        <end position="237"/>
    </location>
</feature>
<dbReference type="GO" id="GO:0005634">
    <property type="term" value="C:nucleus"/>
    <property type="evidence" value="ECO:0000318"/>
    <property type="project" value="GO_Central"/>
</dbReference>